<reference evidence="1" key="1">
    <citation type="journal article" date="2012" name="Science">
        <title>Fermentation, hydrogen, and sulfur metabolism in multiple uncultivated bacterial phyla.</title>
        <authorList>
            <person name="Wrighton K.C."/>
            <person name="Thomas B.C."/>
            <person name="Sharon I."/>
            <person name="Miller C.S."/>
            <person name="Castelle C.J."/>
            <person name="VerBerkmoes N.C."/>
            <person name="Wilkins M.J."/>
            <person name="Hettich R.L."/>
            <person name="Lipton M.S."/>
            <person name="Williams K.H."/>
            <person name="Long P.E."/>
            <person name="Banfield J.F."/>
        </authorList>
    </citation>
    <scope>NUCLEOTIDE SEQUENCE [LARGE SCALE GENOMIC DNA]</scope>
</reference>
<dbReference type="InterPro" id="IPR011055">
    <property type="entry name" value="Dup_hybrid_motif"/>
</dbReference>
<dbReference type="EMBL" id="AMFJ01000835">
    <property type="protein sequence ID" value="EKE26346.1"/>
    <property type="molecule type" value="Genomic_DNA"/>
</dbReference>
<accession>K2F5I0</accession>
<proteinExistence type="predicted"/>
<protein>
    <submittedName>
        <fullName evidence="1">Peptidase M23</fullName>
    </submittedName>
</protein>
<sequence>MKIANIFAVSFLITFWIFPLSINSADIYEKSDWESKIISSLNQNTISWNDKLNSNIFIVKTWADFINPKIFSSCNIAQEILYKNKSSEWNITIIKILVNDSNCTDNKIYLKNWDIIYTDTLYNINISSYPKILNKLLDLKSDDIKKKTEENKFSVHKLDNEIFKLKQEKDLNSRIKMIEKVYKMNFLEYENNILSYILKKRTNFRYVTPVKWKGLPLSRSLVPNAWRWYRKDVTDGIHHWYDILASRWTPTQALWDWIILRIKRNFSWNDFSNIKRWNLSFDDKLLNLDIYRWNQVWIKTFDGNITFYSHLWDIWASLSEWQFIKAWEYIWTIDKTWVPDKEYKDYHLHFEIQKNPFINTGNKTNLDIMRWNWFWEGKNYKTIIEEQKKLFN</sequence>
<organism evidence="1">
    <name type="scientific">uncultured bacterium</name>
    <name type="common">gcode 4</name>
    <dbReference type="NCBI Taxonomy" id="1234023"/>
    <lineage>
        <taxon>Bacteria</taxon>
        <taxon>environmental samples</taxon>
    </lineage>
</organism>
<comment type="caution">
    <text evidence="1">The sequence shown here is derived from an EMBL/GenBank/DDBJ whole genome shotgun (WGS) entry which is preliminary data.</text>
</comment>
<gene>
    <name evidence="1" type="ORF">ACD_4C00319G0002</name>
</gene>
<name>K2F5I0_9BACT</name>
<dbReference type="AlphaFoldDB" id="K2F5I0"/>
<dbReference type="Gene3D" id="2.70.70.10">
    <property type="entry name" value="Glucose Permease (Domain IIA)"/>
    <property type="match status" value="1"/>
</dbReference>
<evidence type="ECO:0000313" key="1">
    <source>
        <dbReference type="EMBL" id="EKE26346.1"/>
    </source>
</evidence>